<evidence type="ECO:0000313" key="2">
    <source>
        <dbReference type="Proteomes" id="UP000196587"/>
    </source>
</evidence>
<organism evidence="1 2">
    <name type="scientific">Bacteroides clarus</name>
    <dbReference type="NCBI Taxonomy" id="626929"/>
    <lineage>
        <taxon>Bacteria</taxon>
        <taxon>Pseudomonadati</taxon>
        <taxon>Bacteroidota</taxon>
        <taxon>Bacteroidia</taxon>
        <taxon>Bacteroidales</taxon>
        <taxon>Bacteroidaceae</taxon>
        <taxon>Bacteroides</taxon>
    </lineage>
</organism>
<dbReference type="AlphaFoldDB" id="A0A1Y4JNV9"/>
<dbReference type="Gene3D" id="3.20.20.80">
    <property type="entry name" value="Glycosidases"/>
    <property type="match status" value="1"/>
</dbReference>
<sequence length="511" mass="58664">MFSLSSPIIAANSVNNNIRNEENTLQGNIVVTINPDKENVIRNPLTGWTLYLGRNWDENFWTKEGYDHMVVPGMSKPVKVSDYANTCYIRTSWSSLNPSEGVYIWDDPNARLTKLIQSVLNRNMRLAFRIVVDGRDQGQNTPLYVFEAGAKWYSDPNSGKETVRKSPYPDDPVFQEKYTTFIEAFAKQFNNPDIVDFIDGYGLGKWGEAHSMVYEDYSNKAKVFDWVTSLYARCFDRIPLLINYHRLVAANNVTGWGEVAPDTDYLLQSAIDKGYSLRHDAFGMNGYYQDWEKEYAARWNYKRPIIMEGGWITGGTHRYWIDPSGEYRQGHPEDVRQGEFNASAEAHVNMMDFRIGDETNSWFTKSFSLVKRFIAEGGYRLYPDRISLPVKVNTGQEIVIEHRWNNLGWGYCPTNIPQWNQKYKVAFALLDSKNSVMRIYVDKQTDLSRWLKGTPTSYKFNLKLEGAPTGNYSWAVGLVDVTKKNNIGLQMAVSEGLLESGWVKLLPVTIR</sequence>
<dbReference type="InterPro" id="IPR017853">
    <property type="entry name" value="GH"/>
</dbReference>
<comment type="caution">
    <text evidence="1">The sequence shown here is derived from an EMBL/GenBank/DDBJ whole genome shotgun (WGS) entry which is preliminary data.</text>
</comment>
<gene>
    <name evidence="1" type="ORF">B5F24_10075</name>
</gene>
<name>A0A1Y4JNV9_9BACE</name>
<proteinExistence type="predicted"/>
<evidence type="ECO:0000313" key="1">
    <source>
        <dbReference type="EMBL" id="OUP34124.1"/>
    </source>
</evidence>
<dbReference type="Proteomes" id="UP000196587">
    <property type="component" value="Unassembled WGS sequence"/>
</dbReference>
<accession>A0A1Y4JNV9</accession>
<protein>
    <submittedName>
        <fullName evidence="1">DUF4832 domain-containing protein</fullName>
    </submittedName>
</protein>
<dbReference type="EMBL" id="NFKE01000006">
    <property type="protein sequence ID" value="OUP34124.1"/>
    <property type="molecule type" value="Genomic_DNA"/>
</dbReference>
<dbReference type="SUPFAM" id="SSF51445">
    <property type="entry name" value="(Trans)glycosidases"/>
    <property type="match status" value="1"/>
</dbReference>
<reference evidence="2" key="1">
    <citation type="submission" date="2017-04" db="EMBL/GenBank/DDBJ databases">
        <title>Function of individual gut microbiota members based on whole genome sequencing of pure cultures obtained from chicken caecum.</title>
        <authorList>
            <person name="Medvecky M."/>
            <person name="Cejkova D."/>
            <person name="Polansky O."/>
            <person name="Karasova D."/>
            <person name="Kubasova T."/>
            <person name="Cizek A."/>
            <person name="Rychlik I."/>
        </authorList>
    </citation>
    <scope>NUCLEOTIDE SEQUENCE [LARGE SCALE GENOMIC DNA]</scope>
    <source>
        <strain evidence="2">An189</strain>
    </source>
</reference>